<reference evidence="10" key="1">
    <citation type="journal article" date="2025" name="Foods">
        <title>Unveiling the Microbial Signatures of Arabica Coffee Cherries: Insights into Ripeness Specific Diversity, Functional Traits, and Implications for Quality and Safety.</title>
        <authorList>
            <consortium name="RefSeq"/>
            <person name="Tenea G.N."/>
            <person name="Cifuentes V."/>
            <person name="Reyes P."/>
            <person name="Cevallos-Vallejos M."/>
        </authorList>
    </citation>
    <scope>NUCLEOTIDE SEQUENCE [LARGE SCALE GENOMIC DNA]</scope>
</reference>
<dbReference type="FunFam" id="1.20.1280.290:FF:000002">
    <property type="entry name" value="Bidirectional sugar transporter SWEET"/>
    <property type="match status" value="1"/>
</dbReference>
<sequence length="233" mass="26387">MADTELTRTVLGVIGNIISFCMFLSPAPTFAKIWKAKSVQHFKPDPYLATILNCALWVFYGLPIVKEDSILVSTINGVGFAIEVIFIAIFVIYSDWPKRRKIFMFLVIEAIFFAIVVIITVAALHGNQRSLFVGVLSLIFNIMMYFSPLTIMRRVIQTKSVKYMPFYLSLANFANGGIWFSYAFLKFDPWLVIPNGCGAVAGLTQLILYATYYRSTNWDEEENPKEVQLSSEA</sequence>
<feature type="transmembrane region" description="Helical" evidence="9">
    <location>
        <begin position="70"/>
        <end position="93"/>
    </location>
</feature>
<name>A0A6P6XDC3_COFAR</name>
<dbReference type="GO" id="GO:0051260">
    <property type="term" value="P:protein homooligomerization"/>
    <property type="evidence" value="ECO:0007669"/>
    <property type="project" value="UniProtKB-ARBA"/>
</dbReference>
<evidence type="ECO:0000313" key="11">
    <source>
        <dbReference type="RefSeq" id="XP_027125219.1"/>
    </source>
</evidence>
<evidence type="ECO:0000256" key="4">
    <source>
        <dbReference type="ARBA" id="ARBA00022597"/>
    </source>
</evidence>
<keyword evidence="4 9" id="KW-0762">Sugar transport</keyword>
<dbReference type="Pfam" id="PF03083">
    <property type="entry name" value="MtN3_slv"/>
    <property type="match status" value="2"/>
</dbReference>
<dbReference type="GO" id="GO:0012505">
    <property type="term" value="C:endomembrane system"/>
    <property type="evidence" value="ECO:0007669"/>
    <property type="project" value="UniProtKB-SubCell"/>
</dbReference>
<evidence type="ECO:0000256" key="9">
    <source>
        <dbReference type="RuleBase" id="RU910715"/>
    </source>
</evidence>
<gene>
    <name evidence="11" type="primary">LOC113741793</name>
</gene>
<protein>
    <recommendedName>
        <fullName evidence="9">Bidirectional sugar transporter SWEET</fullName>
    </recommendedName>
</protein>
<dbReference type="GO" id="GO:0005886">
    <property type="term" value="C:plasma membrane"/>
    <property type="evidence" value="ECO:0007669"/>
    <property type="project" value="UniProtKB-SubCell"/>
</dbReference>
<proteinExistence type="inferred from homology"/>
<reference evidence="11" key="2">
    <citation type="submission" date="2025-08" db="UniProtKB">
        <authorList>
            <consortium name="RefSeq"/>
        </authorList>
    </citation>
    <scope>IDENTIFICATION</scope>
    <source>
        <tissue evidence="11">Leaves</tissue>
    </source>
</reference>
<dbReference type="OrthoDB" id="409725at2759"/>
<dbReference type="InterPro" id="IPR004316">
    <property type="entry name" value="SWEET_rpt"/>
</dbReference>
<feature type="transmembrane region" description="Helical" evidence="9">
    <location>
        <begin position="46"/>
        <end position="64"/>
    </location>
</feature>
<evidence type="ECO:0000256" key="7">
    <source>
        <dbReference type="ARBA" id="ARBA00022989"/>
    </source>
</evidence>
<dbReference type="InterPro" id="IPR047664">
    <property type="entry name" value="SWEET"/>
</dbReference>
<dbReference type="RefSeq" id="XP_027125219.1">
    <property type="nucleotide sequence ID" value="XM_027269418.2"/>
</dbReference>
<evidence type="ECO:0000256" key="5">
    <source>
        <dbReference type="ARBA" id="ARBA00022692"/>
    </source>
</evidence>
<dbReference type="GeneID" id="113741793"/>
<comment type="similarity">
    <text evidence="2 9">Belongs to the SWEET sugar transporter family.</text>
</comment>
<dbReference type="Proteomes" id="UP001652660">
    <property type="component" value="Chromosome 4e"/>
</dbReference>
<comment type="subcellular location">
    <subcellularLocation>
        <location evidence="9">Cell membrane</location>
        <topology evidence="9">Multi-pass membrane protein</topology>
    </subcellularLocation>
    <subcellularLocation>
        <location evidence="1">Endomembrane system</location>
        <topology evidence="1">Multi-pass membrane protein</topology>
    </subcellularLocation>
</comment>
<dbReference type="PANTHER" id="PTHR10791">
    <property type="entry name" value="RAG1-ACTIVATING PROTEIN 1"/>
    <property type="match status" value="1"/>
</dbReference>
<evidence type="ECO:0000313" key="10">
    <source>
        <dbReference type="Proteomes" id="UP001652660"/>
    </source>
</evidence>
<organism evidence="10 11">
    <name type="scientific">Coffea arabica</name>
    <name type="common">Arabian coffee</name>
    <dbReference type="NCBI Taxonomy" id="13443"/>
    <lineage>
        <taxon>Eukaryota</taxon>
        <taxon>Viridiplantae</taxon>
        <taxon>Streptophyta</taxon>
        <taxon>Embryophyta</taxon>
        <taxon>Tracheophyta</taxon>
        <taxon>Spermatophyta</taxon>
        <taxon>Magnoliopsida</taxon>
        <taxon>eudicotyledons</taxon>
        <taxon>Gunneridae</taxon>
        <taxon>Pentapetalae</taxon>
        <taxon>asterids</taxon>
        <taxon>lamiids</taxon>
        <taxon>Gentianales</taxon>
        <taxon>Rubiaceae</taxon>
        <taxon>Ixoroideae</taxon>
        <taxon>Gardenieae complex</taxon>
        <taxon>Bertiereae - Coffeeae clade</taxon>
        <taxon>Coffeeae</taxon>
        <taxon>Coffea</taxon>
    </lineage>
</organism>
<evidence type="ECO:0000256" key="1">
    <source>
        <dbReference type="ARBA" id="ARBA00004127"/>
    </source>
</evidence>
<dbReference type="Gene3D" id="1.20.1280.290">
    <property type="match status" value="2"/>
</dbReference>
<feature type="transmembrane region" description="Helical" evidence="9">
    <location>
        <begin position="164"/>
        <end position="185"/>
    </location>
</feature>
<feature type="transmembrane region" description="Helical" evidence="9">
    <location>
        <begin position="6"/>
        <end position="25"/>
    </location>
</feature>
<evidence type="ECO:0000256" key="3">
    <source>
        <dbReference type="ARBA" id="ARBA00022448"/>
    </source>
</evidence>
<evidence type="ECO:0000256" key="6">
    <source>
        <dbReference type="ARBA" id="ARBA00022737"/>
    </source>
</evidence>
<keyword evidence="8 9" id="KW-0472">Membrane</keyword>
<dbReference type="PANTHER" id="PTHR10791:SF159">
    <property type="entry name" value="BIDIRECTIONAL SUGAR TRANSPORTER SWEET5"/>
    <property type="match status" value="1"/>
</dbReference>
<evidence type="ECO:0000256" key="8">
    <source>
        <dbReference type="ARBA" id="ARBA00023136"/>
    </source>
</evidence>
<keyword evidence="5 9" id="KW-0812">Transmembrane</keyword>
<feature type="transmembrane region" description="Helical" evidence="9">
    <location>
        <begin position="191"/>
        <end position="212"/>
    </location>
</feature>
<dbReference type="FunFam" id="1.20.1280.290:FF:000001">
    <property type="entry name" value="Bidirectional sugar transporter SWEET"/>
    <property type="match status" value="1"/>
</dbReference>
<accession>A0A6P6XDC3</accession>
<dbReference type="AlphaFoldDB" id="A0A6P6XDC3"/>
<feature type="transmembrane region" description="Helical" evidence="9">
    <location>
        <begin position="131"/>
        <end position="152"/>
    </location>
</feature>
<dbReference type="GO" id="GO:0051119">
    <property type="term" value="F:sugar transmembrane transporter activity"/>
    <property type="evidence" value="ECO:0007669"/>
    <property type="project" value="InterPro"/>
</dbReference>
<keyword evidence="6" id="KW-0677">Repeat</keyword>
<keyword evidence="10" id="KW-1185">Reference proteome</keyword>
<keyword evidence="3 9" id="KW-0813">Transport</keyword>
<keyword evidence="7 9" id="KW-1133">Transmembrane helix</keyword>
<comment type="function">
    <text evidence="9">Mediates both low-affinity uptake and efflux of sugar across the membrane.</text>
</comment>
<evidence type="ECO:0000256" key="2">
    <source>
        <dbReference type="ARBA" id="ARBA00007809"/>
    </source>
</evidence>
<feature type="transmembrane region" description="Helical" evidence="9">
    <location>
        <begin position="102"/>
        <end position="125"/>
    </location>
</feature>